<protein>
    <submittedName>
        <fullName evidence="2">DUF4296 domain-containing protein</fullName>
    </submittedName>
</protein>
<dbReference type="Pfam" id="PF14129">
    <property type="entry name" value="DUF4296"/>
    <property type="match status" value="1"/>
</dbReference>
<comment type="caution">
    <text evidence="2">The sequence shown here is derived from an EMBL/GenBank/DDBJ whole genome shotgun (WGS) entry which is preliminary data.</text>
</comment>
<keyword evidence="3" id="KW-1185">Reference proteome</keyword>
<reference evidence="2 3" key="1">
    <citation type="submission" date="2020-01" db="EMBL/GenBank/DDBJ databases">
        <title>Draft Genome Analysis of Muricauda sp. HICW Isolated from coastal seawater of PR China.</title>
        <authorList>
            <person name="Chen M.-X."/>
        </authorList>
    </citation>
    <scope>NUCLEOTIDE SEQUENCE [LARGE SCALE GENOMIC DNA]</scope>
    <source>
        <strain evidence="2 3">HICW</strain>
    </source>
</reference>
<evidence type="ECO:0000313" key="2">
    <source>
        <dbReference type="EMBL" id="NVN17386.1"/>
    </source>
</evidence>
<sequence length="150" mass="17203">MKYIVTYILGFIILVSCAEKVVDEPENLIPKEKMTEILHDLAILNASKSGASRKFKDSGIDIMEFLYTKYDIDSTQFAESDLYYASIPLEYQTIYKDVEARLKQQKDTLEAIGKRLNDSIREASIQRNDSLKAIREQKEGVKKPDTTISR</sequence>
<name>A0A850NDM0_9FLAO</name>
<dbReference type="AlphaFoldDB" id="A0A850NDM0"/>
<feature type="domain" description="DUF4296" evidence="1">
    <location>
        <begin position="25"/>
        <end position="107"/>
    </location>
</feature>
<dbReference type="EMBL" id="WYET01000001">
    <property type="protein sequence ID" value="NVN17386.1"/>
    <property type="molecule type" value="Genomic_DNA"/>
</dbReference>
<dbReference type="PROSITE" id="PS51257">
    <property type="entry name" value="PROKAR_LIPOPROTEIN"/>
    <property type="match status" value="1"/>
</dbReference>
<accession>A0A850NDM0</accession>
<proteinExistence type="predicted"/>
<evidence type="ECO:0000259" key="1">
    <source>
        <dbReference type="Pfam" id="PF14129"/>
    </source>
</evidence>
<gene>
    <name evidence="2" type="ORF">GUA46_03450</name>
</gene>
<evidence type="ECO:0000313" key="3">
    <source>
        <dbReference type="Proteomes" id="UP000558089"/>
    </source>
</evidence>
<organism evidence="2 3">
    <name type="scientific">Flagellimonas chongwuensis</name>
    <dbReference type="NCBI Taxonomy" id="2697365"/>
    <lineage>
        <taxon>Bacteria</taxon>
        <taxon>Pseudomonadati</taxon>
        <taxon>Bacteroidota</taxon>
        <taxon>Flavobacteriia</taxon>
        <taxon>Flavobacteriales</taxon>
        <taxon>Flavobacteriaceae</taxon>
        <taxon>Flagellimonas</taxon>
    </lineage>
</organism>
<dbReference type="RefSeq" id="WP_108245911.1">
    <property type="nucleotide sequence ID" value="NZ_WYET01000001.1"/>
</dbReference>
<dbReference type="InterPro" id="IPR025381">
    <property type="entry name" value="DUF4296"/>
</dbReference>
<dbReference type="Proteomes" id="UP000558089">
    <property type="component" value="Unassembled WGS sequence"/>
</dbReference>